<evidence type="ECO:0000256" key="7">
    <source>
        <dbReference type="SAM" id="Phobius"/>
    </source>
</evidence>
<accession>A0A8J3BDW9</accession>
<comment type="subcellular location">
    <subcellularLocation>
        <location evidence="1">Cell membrane</location>
        <topology evidence="1">Multi-pass membrane protein</topology>
    </subcellularLocation>
</comment>
<evidence type="ECO:0000256" key="3">
    <source>
        <dbReference type="ARBA" id="ARBA00022475"/>
    </source>
</evidence>
<evidence type="ECO:0000256" key="1">
    <source>
        <dbReference type="ARBA" id="ARBA00004651"/>
    </source>
</evidence>
<reference evidence="9" key="2">
    <citation type="submission" date="2020-09" db="EMBL/GenBank/DDBJ databases">
        <authorList>
            <person name="Sun Q."/>
            <person name="Ohkuma M."/>
        </authorList>
    </citation>
    <scope>NUCLEOTIDE SEQUENCE</scope>
    <source>
        <strain evidence="9">JCM 14719</strain>
    </source>
</reference>
<keyword evidence="10" id="KW-1185">Reference proteome</keyword>
<protein>
    <submittedName>
        <fullName evidence="9">Carbon starvation protein A</fullName>
    </submittedName>
</protein>
<feature type="transmembrane region" description="Helical" evidence="7">
    <location>
        <begin position="329"/>
        <end position="353"/>
    </location>
</feature>
<feature type="transmembrane region" description="Helical" evidence="7">
    <location>
        <begin position="86"/>
        <end position="107"/>
    </location>
</feature>
<sequence>MNAIVLVLIGFLMFYLGYRYYSTLIAERIFRLDPNYVTPAHRYFDGVDYVPTNKHVLWGHHFSSIAGASPILGPAIAMFWGWLPGFLWVVLGTVFAAGVHDFGTLVLSNRHKGQSIGTITTKILGPRAKTMFLLIILFLILMVNAVFAWIIANLFINFPGSVLPIFIEIPLAVLIGLWVYKRRGRLLVPSLIALAIMYAFIWVGYKVPIDVRGWVGQDNAFVFWIVVLMVYGLISSVLPVWVLLQPRDYINSHQLFLGLIVLYLGLFILQPDVTAPAVNTNLPEGSPPLFPLLFITIACGAISGFHGLVASGTSSKQLDKETDARYVGYFGAIGEGALGLLSVIACATAFATLDDWQAHYATFQKAGDGALSAFVLGASQLAEAVGIPRDIGAIFISVLIISFAATSLDTSFRLLRYILVELGNDYKIRLLQNGNVAATVGVLVSLYLVFSTDGGKGIGSGGYVFWPLFGTTNQLLAGLSLLVITVWLKRLGRNYLPTLVPMVFVFAMTLWAMVLNIQTYFAQNKVLLYTIGSAIFVLALWMILEAVNAFRKQHTPPGDHTASL</sequence>
<feature type="domain" description="CstA N-terminal" evidence="8">
    <location>
        <begin position="2"/>
        <end position="348"/>
    </location>
</feature>
<dbReference type="EMBL" id="BMOF01000065">
    <property type="protein sequence ID" value="GGK07615.1"/>
    <property type="molecule type" value="Genomic_DNA"/>
</dbReference>
<evidence type="ECO:0000256" key="6">
    <source>
        <dbReference type="ARBA" id="ARBA00023136"/>
    </source>
</evidence>
<evidence type="ECO:0000256" key="2">
    <source>
        <dbReference type="ARBA" id="ARBA00007755"/>
    </source>
</evidence>
<evidence type="ECO:0000256" key="5">
    <source>
        <dbReference type="ARBA" id="ARBA00022989"/>
    </source>
</evidence>
<dbReference type="RefSeq" id="WP_188818114.1">
    <property type="nucleotide sequence ID" value="NZ_BMOF01000065.1"/>
</dbReference>
<comment type="caution">
    <text evidence="9">The sequence shown here is derived from an EMBL/GenBank/DDBJ whole genome shotgun (WGS) entry which is preliminary data.</text>
</comment>
<feature type="transmembrane region" description="Helical" evidence="7">
    <location>
        <begin position="187"/>
        <end position="205"/>
    </location>
</feature>
<feature type="transmembrane region" description="Helical" evidence="7">
    <location>
        <begin position="251"/>
        <end position="269"/>
    </location>
</feature>
<dbReference type="Pfam" id="PF02554">
    <property type="entry name" value="CstA"/>
    <property type="match status" value="2"/>
</dbReference>
<dbReference type="InterPro" id="IPR003706">
    <property type="entry name" value="CstA_N"/>
</dbReference>
<feature type="transmembrane region" description="Helical" evidence="7">
    <location>
        <begin position="430"/>
        <end position="451"/>
    </location>
</feature>
<dbReference type="AlphaFoldDB" id="A0A8J3BDW9"/>
<name>A0A8J3BDW9_9BACI</name>
<feature type="transmembrane region" description="Helical" evidence="7">
    <location>
        <begin position="162"/>
        <end position="180"/>
    </location>
</feature>
<dbReference type="InterPro" id="IPR051605">
    <property type="entry name" value="CstA"/>
</dbReference>
<dbReference type="GO" id="GO:0009267">
    <property type="term" value="P:cellular response to starvation"/>
    <property type="evidence" value="ECO:0007669"/>
    <property type="project" value="InterPro"/>
</dbReference>
<comment type="similarity">
    <text evidence="2">Belongs to the peptide transporter carbon starvation (CstA) (TC 2.A.114) family.</text>
</comment>
<evidence type="ECO:0000313" key="9">
    <source>
        <dbReference type="EMBL" id="GGK07615.1"/>
    </source>
</evidence>
<feature type="transmembrane region" description="Helical" evidence="7">
    <location>
        <begin position="221"/>
        <end position="244"/>
    </location>
</feature>
<proteinExistence type="inferred from homology"/>
<keyword evidence="4 7" id="KW-0812">Transmembrane</keyword>
<feature type="domain" description="CstA N-terminal" evidence="8">
    <location>
        <begin position="367"/>
        <end position="512"/>
    </location>
</feature>
<evidence type="ECO:0000313" key="10">
    <source>
        <dbReference type="Proteomes" id="UP000637720"/>
    </source>
</evidence>
<feature type="transmembrane region" description="Helical" evidence="7">
    <location>
        <begin position="132"/>
        <end position="156"/>
    </location>
</feature>
<feature type="transmembrane region" description="Helical" evidence="7">
    <location>
        <begin position="289"/>
        <end position="309"/>
    </location>
</feature>
<feature type="transmembrane region" description="Helical" evidence="7">
    <location>
        <begin position="495"/>
        <end position="514"/>
    </location>
</feature>
<feature type="transmembrane region" description="Helical" evidence="7">
    <location>
        <begin position="526"/>
        <end position="544"/>
    </location>
</feature>
<gene>
    <name evidence="9" type="primary">cstA</name>
    <name evidence="9" type="ORF">GCM10007043_22080</name>
</gene>
<organism evidence="9 10">
    <name type="scientific">Calditerricola satsumensis</name>
    <dbReference type="NCBI Taxonomy" id="373054"/>
    <lineage>
        <taxon>Bacteria</taxon>
        <taxon>Bacillati</taxon>
        <taxon>Bacillota</taxon>
        <taxon>Bacilli</taxon>
        <taxon>Bacillales</taxon>
        <taxon>Bacillaceae</taxon>
        <taxon>Calditerricola</taxon>
    </lineage>
</organism>
<feature type="transmembrane region" description="Helical" evidence="7">
    <location>
        <begin position="391"/>
        <end position="409"/>
    </location>
</feature>
<keyword evidence="3" id="KW-1003">Cell membrane</keyword>
<feature type="transmembrane region" description="Helical" evidence="7">
    <location>
        <begin position="463"/>
        <end position="488"/>
    </location>
</feature>
<evidence type="ECO:0000256" key="4">
    <source>
        <dbReference type="ARBA" id="ARBA00022692"/>
    </source>
</evidence>
<keyword evidence="6 7" id="KW-0472">Membrane</keyword>
<dbReference type="PANTHER" id="PTHR30252">
    <property type="entry name" value="INNER MEMBRANE PEPTIDE TRANSPORTER"/>
    <property type="match status" value="1"/>
</dbReference>
<dbReference type="Proteomes" id="UP000637720">
    <property type="component" value="Unassembled WGS sequence"/>
</dbReference>
<evidence type="ECO:0000259" key="8">
    <source>
        <dbReference type="Pfam" id="PF02554"/>
    </source>
</evidence>
<keyword evidence="5 7" id="KW-1133">Transmembrane helix</keyword>
<dbReference type="GO" id="GO:0005886">
    <property type="term" value="C:plasma membrane"/>
    <property type="evidence" value="ECO:0007669"/>
    <property type="project" value="UniProtKB-SubCell"/>
</dbReference>
<reference evidence="9" key="1">
    <citation type="journal article" date="2014" name="Int. J. Syst. Evol. Microbiol.">
        <title>Complete genome sequence of Corynebacterium casei LMG S-19264T (=DSM 44701T), isolated from a smear-ripened cheese.</title>
        <authorList>
            <consortium name="US DOE Joint Genome Institute (JGI-PGF)"/>
            <person name="Walter F."/>
            <person name="Albersmeier A."/>
            <person name="Kalinowski J."/>
            <person name="Ruckert C."/>
        </authorList>
    </citation>
    <scope>NUCLEOTIDE SEQUENCE</scope>
    <source>
        <strain evidence="9">JCM 14719</strain>
    </source>
</reference>
<dbReference type="PANTHER" id="PTHR30252:SF0">
    <property type="entry name" value="PEPTIDE TRANSPORTER CSTA"/>
    <property type="match status" value="1"/>
</dbReference>